<evidence type="ECO:0000313" key="2">
    <source>
        <dbReference type="EMBL" id="KAK7108268.1"/>
    </source>
</evidence>
<feature type="compositionally biased region" description="Basic and acidic residues" evidence="1">
    <location>
        <begin position="72"/>
        <end position="84"/>
    </location>
</feature>
<dbReference type="EMBL" id="JBAMIC010000004">
    <property type="protein sequence ID" value="KAK7108268.1"/>
    <property type="molecule type" value="Genomic_DNA"/>
</dbReference>
<sequence>MAGKQPKLYVKSSDTVSVFKHDGSVVRLKKDEESEDGNVKHASQSVEEIGPKNETRIWTRQYDPSNPSAKTGIDETLAHTMLKDADEDEDEDEDETDDDSQSDASRNDDFWSNPNWSPFKSDAKPNGQRLAQKEGEKLEQVTPVTQRLRKK</sequence>
<feature type="compositionally biased region" description="Acidic residues" evidence="1">
    <location>
        <begin position="85"/>
        <end position="101"/>
    </location>
</feature>
<name>A0AAN9BN71_9CAEN</name>
<evidence type="ECO:0000256" key="1">
    <source>
        <dbReference type="SAM" id="MobiDB-lite"/>
    </source>
</evidence>
<feature type="region of interest" description="Disordered" evidence="1">
    <location>
        <begin position="29"/>
        <end position="151"/>
    </location>
</feature>
<proteinExistence type="predicted"/>
<dbReference type="Proteomes" id="UP001374579">
    <property type="component" value="Unassembled WGS sequence"/>
</dbReference>
<reference evidence="2 3" key="1">
    <citation type="submission" date="2024-02" db="EMBL/GenBank/DDBJ databases">
        <title>Chromosome-scale genome assembly of the rough periwinkle Littorina saxatilis.</title>
        <authorList>
            <person name="De Jode A."/>
            <person name="Faria R."/>
            <person name="Formenti G."/>
            <person name="Sims Y."/>
            <person name="Smith T.P."/>
            <person name="Tracey A."/>
            <person name="Wood J.M.D."/>
            <person name="Zagrodzka Z.B."/>
            <person name="Johannesson K."/>
            <person name="Butlin R.K."/>
            <person name="Leder E.H."/>
        </authorList>
    </citation>
    <scope>NUCLEOTIDE SEQUENCE [LARGE SCALE GENOMIC DNA]</scope>
    <source>
        <strain evidence="2">Snail1</strain>
        <tissue evidence="2">Muscle</tissue>
    </source>
</reference>
<evidence type="ECO:0000313" key="3">
    <source>
        <dbReference type="Proteomes" id="UP001374579"/>
    </source>
</evidence>
<gene>
    <name evidence="2" type="ORF">V1264_016031</name>
</gene>
<protein>
    <submittedName>
        <fullName evidence="2">Uncharacterized protein</fullName>
    </submittedName>
</protein>
<keyword evidence="3" id="KW-1185">Reference proteome</keyword>
<feature type="compositionally biased region" description="Polar residues" evidence="1">
    <location>
        <begin position="58"/>
        <end position="69"/>
    </location>
</feature>
<accession>A0AAN9BN71</accession>
<comment type="caution">
    <text evidence="2">The sequence shown here is derived from an EMBL/GenBank/DDBJ whole genome shotgun (WGS) entry which is preliminary data.</text>
</comment>
<organism evidence="2 3">
    <name type="scientific">Littorina saxatilis</name>
    <dbReference type="NCBI Taxonomy" id="31220"/>
    <lineage>
        <taxon>Eukaryota</taxon>
        <taxon>Metazoa</taxon>
        <taxon>Spiralia</taxon>
        <taxon>Lophotrochozoa</taxon>
        <taxon>Mollusca</taxon>
        <taxon>Gastropoda</taxon>
        <taxon>Caenogastropoda</taxon>
        <taxon>Littorinimorpha</taxon>
        <taxon>Littorinoidea</taxon>
        <taxon>Littorinidae</taxon>
        <taxon>Littorina</taxon>
    </lineage>
</organism>
<dbReference type="AlphaFoldDB" id="A0AAN9BN71"/>